<name>A0A917YY65_9ALTE</name>
<comment type="subcellular location">
    <subcellularLocation>
        <location evidence="1">Cell membrane</location>
        <topology evidence="1">Multi-pass membrane protein</topology>
    </subcellularLocation>
</comment>
<keyword evidence="9" id="KW-0067">ATP-binding</keyword>
<comment type="caution">
    <text evidence="9">The sequence shown here is derived from an EMBL/GenBank/DDBJ whole genome shotgun (WGS) entry which is preliminary data.</text>
</comment>
<dbReference type="Proteomes" id="UP000606935">
    <property type="component" value="Unassembled WGS sequence"/>
</dbReference>
<protein>
    <submittedName>
        <fullName evidence="9">ABC transporter ATP-binding protein</fullName>
    </submittedName>
</protein>
<evidence type="ECO:0000256" key="2">
    <source>
        <dbReference type="ARBA" id="ARBA00022475"/>
    </source>
</evidence>
<evidence type="ECO:0000259" key="8">
    <source>
        <dbReference type="Pfam" id="PF12704"/>
    </source>
</evidence>
<evidence type="ECO:0000256" key="6">
    <source>
        <dbReference type="SAM" id="Phobius"/>
    </source>
</evidence>
<dbReference type="PANTHER" id="PTHR30572:SF18">
    <property type="entry name" value="ABC-TYPE MACROLIDE FAMILY EXPORT SYSTEM PERMEASE COMPONENT 2"/>
    <property type="match status" value="1"/>
</dbReference>
<proteinExistence type="predicted"/>
<dbReference type="EMBL" id="BMLS01000003">
    <property type="protein sequence ID" value="GGO70060.1"/>
    <property type="molecule type" value="Genomic_DNA"/>
</dbReference>
<sequence>MFNYYLRLALLSIRRNPILSGLMVAAIALGIGASMTTITVNYLMSSNPIPQKSEQLYYVQVDSWDPNNPAEEPNEPPDQLTWTDANNLYAAQKAERQVIMATTAAVVEPPSQDAKPFNAYIRLTTNEFFPMFDVPFLYGGHWQASADKGREQVVVLSRKSNDKIFGGENSVGRSLRLAGRQFTVVGVLESWYPAPKFYDVGTGAFDEPEDLYIPFLLKEELQLPNGGNTNCWKTPEEDSFAGFLRSECIHYQMWVELPNEQDKQAYLAFLNNYANEQKALGRFSRPLNNRLSDVMQWMENRQVVTDDARVMLWLSLMFLVVCLLNTVGLLLAKFSGKSAEIGLRRAIGASRQALFYQHLVETACIGLTGGIAGLALAYLGLLGIGSLYGSFADNLTSLDINMVLLALLLSLISSIAAGLYPTWRACSIAPASQLKSQ</sequence>
<evidence type="ECO:0000259" key="7">
    <source>
        <dbReference type="Pfam" id="PF02687"/>
    </source>
</evidence>
<keyword evidence="2" id="KW-1003">Cell membrane</keyword>
<feature type="transmembrane region" description="Helical" evidence="6">
    <location>
        <begin position="353"/>
        <end position="380"/>
    </location>
</feature>
<reference evidence="9" key="2">
    <citation type="submission" date="2020-09" db="EMBL/GenBank/DDBJ databases">
        <authorList>
            <person name="Sun Q."/>
            <person name="Zhou Y."/>
        </authorList>
    </citation>
    <scope>NUCLEOTIDE SEQUENCE</scope>
    <source>
        <strain evidence="9">CGMCC 1.7086</strain>
    </source>
</reference>
<dbReference type="InterPro" id="IPR003838">
    <property type="entry name" value="ABC3_permease_C"/>
</dbReference>
<keyword evidence="10" id="KW-1185">Reference proteome</keyword>
<dbReference type="AlphaFoldDB" id="A0A917YY65"/>
<feature type="transmembrane region" description="Helical" evidence="6">
    <location>
        <begin position="400"/>
        <end position="420"/>
    </location>
</feature>
<evidence type="ECO:0000256" key="1">
    <source>
        <dbReference type="ARBA" id="ARBA00004651"/>
    </source>
</evidence>
<dbReference type="GO" id="GO:0022857">
    <property type="term" value="F:transmembrane transporter activity"/>
    <property type="evidence" value="ECO:0007669"/>
    <property type="project" value="TreeGrafter"/>
</dbReference>
<keyword evidence="4 6" id="KW-1133">Transmembrane helix</keyword>
<accession>A0A917YY65</accession>
<dbReference type="PANTHER" id="PTHR30572">
    <property type="entry name" value="MEMBRANE COMPONENT OF TRANSPORTER-RELATED"/>
    <property type="match status" value="1"/>
</dbReference>
<dbReference type="GO" id="GO:0005886">
    <property type="term" value="C:plasma membrane"/>
    <property type="evidence" value="ECO:0007669"/>
    <property type="project" value="UniProtKB-SubCell"/>
</dbReference>
<organism evidence="9 10">
    <name type="scientific">Bowmanella pacifica</name>
    <dbReference type="NCBI Taxonomy" id="502051"/>
    <lineage>
        <taxon>Bacteria</taxon>
        <taxon>Pseudomonadati</taxon>
        <taxon>Pseudomonadota</taxon>
        <taxon>Gammaproteobacteria</taxon>
        <taxon>Alteromonadales</taxon>
        <taxon>Alteromonadaceae</taxon>
        <taxon>Bowmanella</taxon>
    </lineage>
</organism>
<keyword evidence="5 6" id="KW-0472">Membrane</keyword>
<reference evidence="9" key="1">
    <citation type="journal article" date="2014" name="Int. J. Syst. Evol. Microbiol.">
        <title>Complete genome sequence of Corynebacterium casei LMG S-19264T (=DSM 44701T), isolated from a smear-ripened cheese.</title>
        <authorList>
            <consortium name="US DOE Joint Genome Institute (JGI-PGF)"/>
            <person name="Walter F."/>
            <person name="Albersmeier A."/>
            <person name="Kalinowski J."/>
            <person name="Ruckert C."/>
        </authorList>
    </citation>
    <scope>NUCLEOTIDE SEQUENCE</scope>
    <source>
        <strain evidence="9">CGMCC 1.7086</strain>
    </source>
</reference>
<dbReference type="Pfam" id="PF12704">
    <property type="entry name" value="MacB_PCD"/>
    <property type="match status" value="1"/>
</dbReference>
<feature type="domain" description="ABC3 transporter permease C-terminal" evidence="7">
    <location>
        <begin position="314"/>
        <end position="430"/>
    </location>
</feature>
<feature type="domain" description="MacB-like periplasmic core" evidence="8">
    <location>
        <begin position="20"/>
        <end position="218"/>
    </location>
</feature>
<evidence type="ECO:0000313" key="9">
    <source>
        <dbReference type="EMBL" id="GGO70060.1"/>
    </source>
</evidence>
<keyword evidence="9" id="KW-0547">Nucleotide-binding</keyword>
<dbReference type="Pfam" id="PF02687">
    <property type="entry name" value="FtsX"/>
    <property type="match status" value="1"/>
</dbReference>
<evidence type="ECO:0000256" key="5">
    <source>
        <dbReference type="ARBA" id="ARBA00023136"/>
    </source>
</evidence>
<feature type="transmembrane region" description="Helical" evidence="6">
    <location>
        <begin position="310"/>
        <end position="332"/>
    </location>
</feature>
<gene>
    <name evidence="9" type="primary">ybjZ</name>
    <name evidence="9" type="ORF">GCM10010982_22670</name>
</gene>
<evidence type="ECO:0000256" key="3">
    <source>
        <dbReference type="ARBA" id="ARBA00022692"/>
    </source>
</evidence>
<dbReference type="InterPro" id="IPR050250">
    <property type="entry name" value="Macrolide_Exporter_MacB"/>
</dbReference>
<evidence type="ECO:0000313" key="10">
    <source>
        <dbReference type="Proteomes" id="UP000606935"/>
    </source>
</evidence>
<keyword evidence="3 6" id="KW-0812">Transmembrane</keyword>
<evidence type="ECO:0000256" key="4">
    <source>
        <dbReference type="ARBA" id="ARBA00022989"/>
    </source>
</evidence>
<dbReference type="InterPro" id="IPR025857">
    <property type="entry name" value="MacB_PCD"/>
</dbReference>
<feature type="transmembrane region" description="Helical" evidence="6">
    <location>
        <begin position="21"/>
        <end position="44"/>
    </location>
</feature>
<dbReference type="RefSeq" id="WP_188694886.1">
    <property type="nucleotide sequence ID" value="NZ_BMLS01000003.1"/>
</dbReference>
<dbReference type="GO" id="GO:0005524">
    <property type="term" value="F:ATP binding"/>
    <property type="evidence" value="ECO:0007669"/>
    <property type="project" value="UniProtKB-KW"/>
</dbReference>